<name>A0A5D9C1A3_9SPHN</name>
<proteinExistence type="predicted"/>
<dbReference type="EMBL" id="VTOU01000003">
    <property type="protein sequence ID" value="TZG25628.1"/>
    <property type="molecule type" value="Genomic_DNA"/>
</dbReference>
<accession>A0A5D9C1A3</accession>
<evidence type="ECO:0000313" key="2">
    <source>
        <dbReference type="Proteomes" id="UP000322077"/>
    </source>
</evidence>
<organism evidence="1 2">
    <name type="scientific">Sphingomonas montanisoli</name>
    <dbReference type="NCBI Taxonomy" id="2606412"/>
    <lineage>
        <taxon>Bacteria</taxon>
        <taxon>Pseudomonadati</taxon>
        <taxon>Pseudomonadota</taxon>
        <taxon>Alphaproteobacteria</taxon>
        <taxon>Sphingomonadales</taxon>
        <taxon>Sphingomonadaceae</taxon>
        <taxon>Sphingomonas</taxon>
    </lineage>
</organism>
<sequence length="123" mass="13304">MPDDLMALAELAARVEWLSGPDREVDADIAVAIRWSPAGIDESLFFSEEIRPLYAYKVPKFTASLDAAMTLVPDDYDWAVFRTNGGLTVHAWCGSREDVFGDTPALALTAAALRARASQSGVA</sequence>
<dbReference type="RefSeq" id="WP_149522436.1">
    <property type="nucleotide sequence ID" value="NZ_VTOU01000003.1"/>
</dbReference>
<comment type="caution">
    <text evidence="1">The sequence shown here is derived from an EMBL/GenBank/DDBJ whole genome shotgun (WGS) entry which is preliminary data.</text>
</comment>
<dbReference type="Proteomes" id="UP000322077">
    <property type="component" value="Unassembled WGS sequence"/>
</dbReference>
<protein>
    <recommendedName>
        <fullName evidence="3">DUF2591 domain-containing protein</fullName>
    </recommendedName>
</protein>
<evidence type="ECO:0008006" key="3">
    <source>
        <dbReference type="Google" id="ProtNLM"/>
    </source>
</evidence>
<keyword evidence="2" id="KW-1185">Reference proteome</keyword>
<dbReference type="AlphaFoldDB" id="A0A5D9C1A3"/>
<gene>
    <name evidence="1" type="ORF">FYJ91_11420</name>
</gene>
<reference evidence="1 2" key="1">
    <citation type="submission" date="2019-08" db="EMBL/GenBank/DDBJ databases">
        <authorList>
            <person name="Wang G."/>
            <person name="Xu Z."/>
        </authorList>
    </citation>
    <scope>NUCLEOTIDE SEQUENCE [LARGE SCALE GENOMIC DNA]</scope>
    <source>
        <strain evidence="1 2">ZX</strain>
    </source>
</reference>
<evidence type="ECO:0000313" key="1">
    <source>
        <dbReference type="EMBL" id="TZG25628.1"/>
    </source>
</evidence>